<evidence type="ECO:0000259" key="1">
    <source>
        <dbReference type="PROSITE" id="PS51733"/>
    </source>
</evidence>
<reference evidence="2 3" key="1">
    <citation type="submission" date="2018-03" db="EMBL/GenBank/DDBJ databases">
        <title>Genomic Encyclopedia of Archaeal and Bacterial Type Strains, Phase II (KMG-II): from individual species to whole genera.</title>
        <authorList>
            <person name="Goeker M."/>
        </authorList>
    </citation>
    <scope>NUCLEOTIDE SEQUENCE [LARGE SCALE GENOMIC DNA]</scope>
    <source>
        <strain evidence="2 3">DSM 22727</strain>
    </source>
</reference>
<evidence type="ECO:0000313" key="3">
    <source>
        <dbReference type="Proteomes" id="UP000239997"/>
    </source>
</evidence>
<dbReference type="InterPro" id="IPR004143">
    <property type="entry name" value="BPL_LPL_catalytic"/>
</dbReference>
<organism evidence="2 3">
    <name type="scientific">Nonlabens ulvanivorans</name>
    <name type="common">Persicivirga ulvanivorans</name>
    <dbReference type="NCBI Taxonomy" id="906888"/>
    <lineage>
        <taxon>Bacteria</taxon>
        <taxon>Pseudomonadati</taxon>
        <taxon>Bacteroidota</taxon>
        <taxon>Flavobacteriia</taxon>
        <taxon>Flavobacteriales</taxon>
        <taxon>Flavobacteriaceae</taxon>
        <taxon>Nonlabens</taxon>
    </lineage>
</organism>
<dbReference type="SUPFAM" id="SSF55681">
    <property type="entry name" value="Class II aaRS and biotin synthetases"/>
    <property type="match status" value="1"/>
</dbReference>
<dbReference type="Proteomes" id="UP000239997">
    <property type="component" value="Unassembled WGS sequence"/>
</dbReference>
<dbReference type="Gene3D" id="3.30.930.10">
    <property type="entry name" value="Bira Bifunctional Protein, Domain 2"/>
    <property type="match status" value="1"/>
</dbReference>
<evidence type="ECO:0000313" key="2">
    <source>
        <dbReference type="EMBL" id="PRX14410.1"/>
    </source>
</evidence>
<feature type="domain" description="BPL/LPL catalytic" evidence="1">
    <location>
        <begin position="1"/>
        <end position="70"/>
    </location>
</feature>
<gene>
    <name evidence="2" type="ORF">LY02_01440</name>
</gene>
<proteinExistence type="predicted"/>
<name>A0ABX5E5P2_NONUL</name>
<protein>
    <submittedName>
        <fullName evidence="2">Lipoyl(Octanoyl) transferase</fullName>
    </submittedName>
</protein>
<dbReference type="PROSITE" id="PS51733">
    <property type="entry name" value="BPL_LPL_CATALYTIC"/>
    <property type="match status" value="1"/>
</dbReference>
<dbReference type="GO" id="GO:0016740">
    <property type="term" value="F:transferase activity"/>
    <property type="evidence" value="ECO:0007669"/>
    <property type="project" value="UniProtKB-KW"/>
</dbReference>
<keyword evidence="2" id="KW-0808">Transferase</keyword>
<dbReference type="InterPro" id="IPR045864">
    <property type="entry name" value="aa-tRNA-synth_II/BPL/LPL"/>
</dbReference>
<sequence length="70" mass="8147">MVVILPILGPRQILCYPTLVLKNFFTDIHKYLRFLEEIFIKILADYGLKEKRSDRETGVIAALIILNKNN</sequence>
<dbReference type="EMBL" id="PVNA01000002">
    <property type="protein sequence ID" value="PRX14410.1"/>
    <property type="molecule type" value="Genomic_DNA"/>
</dbReference>
<keyword evidence="3" id="KW-1185">Reference proteome</keyword>
<accession>A0ABX5E5P2</accession>
<comment type="caution">
    <text evidence="2">The sequence shown here is derived from an EMBL/GenBank/DDBJ whole genome shotgun (WGS) entry which is preliminary data.</text>
</comment>